<proteinExistence type="predicted"/>
<keyword evidence="3" id="KW-1185">Reference proteome</keyword>
<feature type="compositionally biased region" description="Basic and acidic residues" evidence="1">
    <location>
        <begin position="110"/>
        <end position="119"/>
    </location>
</feature>
<evidence type="ECO:0000313" key="3">
    <source>
        <dbReference type="Proteomes" id="UP001148018"/>
    </source>
</evidence>
<feature type="region of interest" description="Disordered" evidence="1">
    <location>
        <begin position="60"/>
        <end position="159"/>
    </location>
</feature>
<dbReference type="EMBL" id="JANIIK010000109">
    <property type="protein sequence ID" value="KAJ3597776.1"/>
    <property type="molecule type" value="Genomic_DNA"/>
</dbReference>
<dbReference type="Proteomes" id="UP001148018">
    <property type="component" value="Unassembled WGS sequence"/>
</dbReference>
<feature type="compositionally biased region" description="Low complexity" evidence="1">
    <location>
        <begin position="99"/>
        <end position="108"/>
    </location>
</feature>
<evidence type="ECO:0000313" key="2">
    <source>
        <dbReference type="EMBL" id="KAJ3597776.1"/>
    </source>
</evidence>
<comment type="caution">
    <text evidence="2">The sequence shown here is derived from an EMBL/GenBank/DDBJ whole genome shotgun (WGS) entry which is preliminary data.</text>
</comment>
<feature type="compositionally biased region" description="Pro residues" evidence="1">
    <location>
        <begin position="80"/>
        <end position="98"/>
    </location>
</feature>
<dbReference type="AlphaFoldDB" id="A0A9Q0II11"/>
<name>A0A9Q0II11_9TELE</name>
<feature type="compositionally biased region" description="Polar residues" evidence="1">
    <location>
        <begin position="146"/>
        <end position="159"/>
    </location>
</feature>
<reference evidence="2" key="1">
    <citation type="submission" date="2022-07" db="EMBL/GenBank/DDBJ databases">
        <title>Chromosome-level genome of Muraenolepis orangiensis.</title>
        <authorList>
            <person name="Kim J."/>
        </authorList>
    </citation>
    <scope>NUCLEOTIDE SEQUENCE</scope>
    <source>
        <strain evidence="2">KU_S4_2022</strain>
        <tissue evidence="2">Muscle</tissue>
    </source>
</reference>
<accession>A0A9Q0II11</accession>
<organism evidence="2 3">
    <name type="scientific">Muraenolepis orangiensis</name>
    <name type="common">Patagonian moray cod</name>
    <dbReference type="NCBI Taxonomy" id="630683"/>
    <lineage>
        <taxon>Eukaryota</taxon>
        <taxon>Metazoa</taxon>
        <taxon>Chordata</taxon>
        <taxon>Craniata</taxon>
        <taxon>Vertebrata</taxon>
        <taxon>Euteleostomi</taxon>
        <taxon>Actinopterygii</taxon>
        <taxon>Neopterygii</taxon>
        <taxon>Teleostei</taxon>
        <taxon>Neoteleostei</taxon>
        <taxon>Acanthomorphata</taxon>
        <taxon>Zeiogadaria</taxon>
        <taxon>Gadariae</taxon>
        <taxon>Gadiformes</taxon>
        <taxon>Muraenolepidoidei</taxon>
        <taxon>Muraenolepididae</taxon>
        <taxon>Muraenolepis</taxon>
    </lineage>
</organism>
<protein>
    <submittedName>
        <fullName evidence="2">Uncharacterized protein</fullName>
    </submittedName>
</protein>
<evidence type="ECO:0000256" key="1">
    <source>
        <dbReference type="SAM" id="MobiDB-lite"/>
    </source>
</evidence>
<sequence>MTTVMKTVNFIRARGLNHRQFQVFLKEVGSEHGDVPYHTEISSDFMLPVFCVESKNPSNHNTLTFHEDPPGLPTSRTPLDSPPPGPPSGPPPPGPPWTPTSRTPWTPHLPDPHLPDPHLPDPPGPSSLSLRLPQHGRAGAPEAPRTSGSEQASRMTSEFTWQTYASRMHLRREQVGRTN</sequence>
<gene>
    <name evidence="2" type="ORF">NHX12_001293</name>
</gene>